<evidence type="ECO:0000313" key="3">
    <source>
        <dbReference type="Proteomes" id="UP000031670"/>
    </source>
</evidence>
<proteinExistence type="predicted"/>
<organism evidence="2 3">
    <name type="scientific">Vibrio ishigakensis</name>
    <dbReference type="NCBI Taxonomy" id="1481914"/>
    <lineage>
        <taxon>Bacteria</taxon>
        <taxon>Pseudomonadati</taxon>
        <taxon>Pseudomonadota</taxon>
        <taxon>Gammaproteobacteria</taxon>
        <taxon>Vibrionales</taxon>
        <taxon>Vibrionaceae</taxon>
        <taxon>Vibrio</taxon>
    </lineage>
</organism>
<keyword evidence="1" id="KW-0472">Membrane</keyword>
<evidence type="ECO:0000256" key="1">
    <source>
        <dbReference type="SAM" id="Phobius"/>
    </source>
</evidence>
<evidence type="ECO:0000313" key="2">
    <source>
        <dbReference type="EMBL" id="GAM62288.1"/>
    </source>
</evidence>
<keyword evidence="1" id="KW-1133">Transmembrane helix</keyword>
<protein>
    <submittedName>
        <fullName evidence="2">Putative membrane protein</fullName>
    </submittedName>
</protein>
<reference evidence="2 3" key="1">
    <citation type="submission" date="2015-01" db="EMBL/GenBank/DDBJ databases">
        <title>Vibrio sp. C5 JCM 19232 whole genome shotgun sequence.</title>
        <authorList>
            <person name="Sawabe T."/>
            <person name="Meirelles P."/>
            <person name="Feng G."/>
            <person name="Sayaka M."/>
            <person name="Hattori M."/>
            <person name="Ohkuma M."/>
        </authorList>
    </citation>
    <scope>NUCLEOTIDE SEQUENCE [LARGE SCALE GENOMIC DNA]</scope>
    <source>
        <strain evidence="2 3">JCM19232</strain>
    </source>
</reference>
<dbReference type="EMBL" id="BBSA01000005">
    <property type="protein sequence ID" value="GAM62288.1"/>
    <property type="molecule type" value="Genomic_DNA"/>
</dbReference>
<name>A0A0B8PGP7_9VIBR</name>
<dbReference type="Proteomes" id="UP000031670">
    <property type="component" value="Unassembled WGS sequence"/>
</dbReference>
<feature type="transmembrane region" description="Helical" evidence="1">
    <location>
        <begin position="43"/>
        <end position="61"/>
    </location>
</feature>
<gene>
    <name evidence="2" type="ORF">JCM19232_5252</name>
</gene>
<dbReference type="AlphaFoldDB" id="A0A0B8PGP7"/>
<feature type="transmembrane region" description="Helical" evidence="1">
    <location>
        <begin position="73"/>
        <end position="96"/>
    </location>
</feature>
<comment type="caution">
    <text evidence="2">The sequence shown here is derived from an EMBL/GenBank/DDBJ whole genome shotgun (WGS) entry which is preliminary data.</text>
</comment>
<keyword evidence="1" id="KW-0812">Transmembrane</keyword>
<sequence>MSNDKDNLKKVLTEAFTSALIRFSTISFTVIVCWLAFAPFLPILLWALVLAIALFPIRQFMERKFGLSATKASTVIALVGVLILGTPVTLVGNSFATKTMDTYQAYQDGTLVIPARLRTSKAGL</sequence>
<reference evidence="2 3" key="2">
    <citation type="submission" date="2015-01" db="EMBL/GenBank/DDBJ databases">
        <authorList>
            <consortium name="NBRP consortium"/>
            <person name="Sawabe T."/>
            <person name="Meirelles P."/>
            <person name="Feng G."/>
            <person name="Sayaka M."/>
            <person name="Hattori M."/>
            <person name="Ohkuma M."/>
        </authorList>
    </citation>
    <scope>NUCLEOTIDE SEQUENCE [LARGE SCALE GENOMIC DNA]</scope>
    <source>
        <strain evidence="2 3">JCM19232</strain>
    </source>
</reference>
<accession>A0A0B8PGP7</accession>